<dbReference type="EC" id="3.6.1.22" evidence="4"/>
<comment type="similarity">
    <text evidence="3">Belongs to the Nudix hydrolase family. NudC subfamily.</text>
</comment>
<dbReference type="GO" id="GO:0046872">
    <property type="term" value="F:metal ion binding"/>
    <property type="evidence" value="ECO:0007669"/>
    <property type="project" value="UniProtKB-KW"/>
</dbReference>
<evidence type="ECO:0000313" key="11">
    <source>
        <dbReference type="EMBL" id="CUQ80957.1"/>
    </source>
</evidence>
<evidence type="ECO:0000256" key="9">
    <source>
        <dbReference type="ARBA" id="ARBA00023679"/>
    </source>
</evidence>
<dbReference type="EMBL" id="CZBY01000001">
    <property type="protein sequence ID" value="CUQ80957.1"/>
    <property type="molecule type" value="Genomic_DNA"/>
</dbReference>
<evidence type="ECO:0000256" key="7">
    <source>
        <dbReference type="ARBA" id="ARBA00022842"/>
    </source>
</evidence>
<proteinExistence type="inferred from homology"/>
<dbReference type="InterPro" id="IPR020084">
    <property type="entry name" value="NUDIX_hydrolase_CS"/>
</dbReference>
<evidence type="ECO:0000256" key="5">
    <source>
        <dbReference type="ARBA" id="ARBA00022723"/>
    </source>
</evidence>
<dbReference type="GO" id="GO:0035529">
    <property type="term" value="F:NADH pyrophosphatase activity"/>
    <property type="evidence" value="ECO:0007669"/>
    <property type="project" value="TreeGrafter"/>
</dbReference>
<gene>
    <name evidence="11" type="primary">nudC</name>
    <name evidence="11" type="ORF">ERS852540_00157</name>
</gene>
<keyword evidence="8" id="KW-0520">NAD</keyword>
<evidence type="ECO:0000256" key="8">
    <source>
        <dbReference type="ARBA" id="ARBA00023027"/>
    </source>
</evidence>
<dbReference type="InterPro" id="IPR049734">
    <property type="entry name" value="NudC-like_C"/>
</dbReference>
<comment type="cofactor">
    <cofactor evidence="1">
        <name>Mg(2+)</name>
        <dbReference type="ChEBI" id="CHEBI:18420"/>
    </cofactor>
</comment>
<keyword evidence="6 11" id="KW-0378">Hydrolase</keyword>
<feature type="domain" description="Nudix hydrolase" evidence="10">
    <location>
        <begin position="36"/>
        <end position="163"/>
    </location>
</feature>
<evidence type="ECO:0000256" key="2">
    <source>
        <dbReference type="ARBA" id="ARBA00001947"/>
    </source>
</evidence>
<dbReference type="Proteomes" id="UP000095662">
    <property type="component" value="Unassembled WGS sequence"/>
</dbReference>
<dbReference type="CDD" id="cd03429">
    <property type="entry name" value="NUDIX_NADH_pyrophosphatase_Nudt13"/>
    <property type="match status" value="1"/>
</dbReference>
<protein>
    <recommendedName>
        <fullName evidence="4">NAD(+) diphosphatase</fullName>
        <ecNumber evidence="4">3.6.1.22</ecNumber>
    </recommendedName>
</protein>
<dbReference type="SUPFAM" id="SSF55811">
    <property type="entry name" value="Nudix"/>
    <property type="match status" value="1"/>
</dbReference>
<dbReference type="PANTHER" id="PTHR42904">
    <property type="entry name" value="NUDIX HYDROLASE, NUDC SUBFAMILY"/>
    <property type="match status" value="1"/>
</dbReference>
<dbReference type="GO" id="GO:0019677">
    <property type="term" value="P:NAD+ catabolic process"/>
    <property type="evidence" value="ECO:0007669"/>
    <property type="project" value="TreeGrafter"/>
</dbReference>
<dbReference type="Gene3D" id="3.90.79.10">
    <property type="entry name" value="Nucleoside Triphosphate Pyrophosphohydrolase"/>
    <property type="match status" value="1"/>
</dbReference>
<dbReference type="PANTHER" id="PTHR42904:SF6">
    <property type="entry name" value="NAD-CAPPED RNA HYDROLASE NUDT12"/>
    <property type="match status" value="1"/>
</dbReference>
<dbReference type="InterPro" id="IPR050241">
    <property type="entry name" value="NAD-cap_RNA_hydrolase_NudC"/>
</dbReference>
<dbReference type="STRING" id="39492.ERS852540_00157"/>
<dbReference type="AlphaFoldDB" id="A0A174Z4Y0"/>
<sequence length="167" mass="18694">MRFTFCPDCASRLVSRKTGDDGLVPYCEQCKRLWFDMFYNCVIVLARRGNKYALIRQHSGDGSISEDRFVCVSGYIMTNETAEQAAVREVTEELGLKPAKVHLVATYTYQKKQMLMTGFLAELPEGDFSLSDELIAAQWFDEAEVGARLAGSSVAKLLFNDIKGAKL</sequence>
<comment type="catalytic activity">
    <reaction evidence="9">
        <text>a 5'-end NAD(+)-phospho-ribonucleoside in mRNA + H2O = a 5'-end phospho-adenosine-phospho-ribonucleoside in mRNA + beta-nicotinamide D-ribonucleotide + 2 H(+)</text>
        <dbReference type="Rhea" id="RHEA:60876"/>
        <dbReference type="Rhea" id="RHEA-COMP:15698"/>
        <dbReference type="Rhea" id="RHEA-COMP:15719"/>
        <dbReference type="ChEBI" id="CHEBI:14649"/>
        <dbReference type="ChEBI" id="CHEBI:15377"/>
        <dbReference type="ChEBI" id="CHEBI:15378"/>
        <dbReference type="ChEBI" id="CHEBI:144029"/>
        <dbReference type="ChEBI" id="CHEBI:144051"/>
    </reaction>
    <physiologicalReaction direction="left-to-right" evidence="9">
        <dbReference type="Rhea" id="RHEA:60877"/>
    </physiologicalReaction>
</comment>
<dbReference type="InterPro" id="IPR015797">
    <property type="entry name" value="NUDIX_hydrolase-like_dom_sf"/>
</dbReference>
<reference evidence="11 12" key="1">
    <citation type="submission" date="2015-09" db="EMBL/GenBank/DDBJ databases">
        <authorList>
            <consortium name="Pathogen Informatics"/>
        </authorList>
    </citation>
    <scope>NUCLEOTIDE SEQUENCE [LARGE SCALE GENOMIC DNA]</scope>
    <source>
        <strain evidence="11 12">2789STDY5834928</strain>
    </source>
</reference>
<accession>A0A174Z4Y0</accession>
<comment type="cofactor">
    <cofactor evidence="2">
        <name>Zn(2+)</name>
        <dbReference type="ChEBI" id="CHEBI:29105"/>
    </cofactor>
</comment>
<evidence type="ECO:0000256" key="3">
    <source>
        <dbReference type="ARBA" id="ARBA00009595"/>
    </source>
</evidence>
<dbReference type="PROSITE" id="PS00893">
    <property type="entry name" value="NUDIX_BOX"/>
    <property type="match status" value="1"/>
</dbReference>
<dbReference type="OrthoDB" id="9800077at2"/>
<evidence type="ECO:0000256" key="6">
    <source>
        <dbReference type="ARBA" id="ARBA00022801"/>
    </source>
</evidence>
<evidence type="ECO:0000259" key="10">
    <source>
        <dbReference type="PROSITE" id="PS51462"/>
    </source>
</evidence>
<name>A0A174Z4Y0_9FIRM</name>
<keyword evidence="7" id="KW-0460">Magnesium</keyword>
<evidence type="ECO:0000256" key="1">
    <source>
        <dbReference type="ARBA" id="ARBA00001946"/>
    </source>
</evidence>
<evidence type="ECO:0000256" key="4">
    <source>
        <dbReference type="ARBA" id="ARBA00012381"/>
    </source>
</evidence>
<dbReference type="InterPro" id="IPR000086">
    <property type="entry name" value="NUDIX_hydrolase_dom"/>
</dbReference>
<dbReference type="GO" id="GO:0006742">
    <property type="term" value="P:NADP+ catabolic process"/>
    <property type="evidence" value="ECO:0007669"/>
    <property type="project" value="TreeGrafter"/>
</dbReference>
<keyword evidence="5" id="KW-0479">Metal-binding</keyword>
<dbReference type="GO" id="GO:0110153">
    <property type="term" value="F:RNA NAD-cap (NMN-forming) hydrolase activity"/>
    <property type="evidence" value="ECO:0007669"/>
    <property type="project" value="RHEA"/>
</dbReference>
<dbReference type="GO" id="GO:0005829">
    <property type="term" value="C:cytosol"/>
    <property type="evidence" value="ECO:0007669"/>
    <property type="project" value="TreeGrafter"/>
</dbReference>
<dbReference type="Pfam" id="PF00293">
    <property type="entry name" value="NUDIX"/>
    <property type="match status" value="1"/>
</dbReference>
<dbReference type="PROSITE" id="PS51462">
    <property type="entry name" value="NUDIX"/>
    <property type="match status" value="1"/>
</dbReference>
<evidence type="ECO:0000313" key="12">
    <source>
        <dbReference type="Proteomes" id="UP000095662"/>
    </source>
</evidence>
<organism evidence="11 12">
    <name type="scientific">[Eubacterium] siraeum</name>
    <dbReference type="NCBI Taxonomy" id="39492"/>
    <lineage>
        <taxon>Bacteria</taxon>
        <taxon>Bacillati</taxon>
        <taxon>Bacillota</taxon>
        <taxon>Clostridia</taxon>
        <taxon>Eubacteriales</taxon>
        <taxon>Oscillospiraceae</taxon>
        <taxon>Oscillospiraceae incertae sedis</taxon>
    </lineage>
</organism>